<feature type="compositionally biased region" description="Basic and acidic residues" evidence="1">
    <location>
        <begin position="47"/>
        <end position="56"/>
    </location>
</feature>
<dbReference type="Gramene" id="RZC61121">
    <property type="protein sequence ID" value="RZC61121"/>
    <property type="gene ID" value="C5167_022885"/>
</dbReference>
<feature type="compositionally biased region" description="Basic residues" evidence="1">
    <location>
        <begin position="73"/>
        <end position="83"/>
    </location>
</feature>
<accession>A0A4Y7JMC1</accession>
<dbReference type="AlphaFoldDB" id="A0A4Y7JMC1"/>
<dbReference type="STRING" id="3469.A0A4Y7JMC1"/>
<feature type="region of interest" description="Disordered" evidence="1">
    <location>
        <begin position="1"/>
        <end position="56"/>
    </location>
</feature>
<evidence type="ECO:0000313" key="2">
    <source>
        <dbReference type="EMBL" id="RZC61121.1"/>
    </source>
</evidence>
<feature type="compositionally biased region" description="Polar residues" evidence="1">
    <location>
        <begin position="1"/>
        <end position="18"/>
    </location>
</feature>
<keyword evidence="3" id="KW-1185">Reference proteome</keyword>
<feature type="region of interest" description="Disordered" evidence="1">
    <location>
        <begin position="73"/>
        <end position="97"/>
    </location>
</feature>
<organism evidence="2 3">
    <name type="scientific">Papaver somniferum</name>
    <name type="common">Opium poppy</name>
    <dbReference type="NCBI Taxonomy" id="3469"/>
    <lineage>
        <taxon>Eukaryota</taxon>
        <taxon>Viridiplantae</taxon>
        <taxon>Streptophyta</taxon>
        <taxon>Embryophyta</taxon>
        <taxon>Tracheophyta</taxon>
        <taxon>Spermatophyta</taxon>
        <taxon>Magnoliopsida</taxon>
        <taxon>Ranunculales</taxon>
        <taxon>Papaveraceae</taxon>
        <taxon>Papaveroideae</taxon>
        <taxon>Papaver</taxon>
    </lineage>
</organism>
<feature type="compositionally biased region" description="Low complexity" evidence="1">
    <location>
        <begin position="32"/>
        <end position="46"/>
    </location>
</feature>
<reference evidence="2 3" key="1">
    <citation type="journal article" date="2018" name="Science">
        <title>The opium poppy genome and morphinan production.</title>
        <authorList>
            <person name="Guo L."/>
            <person name="Winzer T."/>
            <person name="Yang X."/>
            <person name="Li Y."/>
            <person name="Ning Z."/>
            <person name="He Z."/>
            <person name="Teodor R."/>
            <person name="Lu Y."/>
            <person name="Bowser T.A."/>
            <person name="Graham I.A."/>
            <person name="Ye K."/>
        </authorList>
    </citation>
    <scope>NUCLEOTIDE SEQUENCE [LARGE SCALE GENOMIC DNA]</scope>
    <source>
        <strain evidence="3">cv. HN1</strain>
        <tissue evidence="2">Leaves</tissue>
    </source>
</reference>
<name>A0A4Y7JMC1_PAPSO</name>
<dbReference type="EMBL" id="CM010719">
    <property type="protein sequence ID" value="RZC61121.1"/>
    <property type="molecule type" value="Genomic_DNA"/>
</dbReference>
<evidence type="ECO:0000256" key="1">
    <source>
        <dbReference type="SAM" id="MobiDB-lite"/>
    </source>
</evidence>
<dbReference type="Proteomes" id="UP000316621">
    <property type="component" value="Chromosome 5"/>
</dbReference>
<proteinExistence type="predicted"/>
<feature type="compositionally biased region" description="Polar residues" evidence="1">
    <location>
        <begin position="86"/>
        <end position="97"/>
    </location>
</feature>
<sequence length="154" mass="17273">MQSQMLPITMPSPTTLFRTENGDDVDNEQHSRLLLSSSSSSSTLSSNKDDDSKEKMPFLSRALSYTHLTHLISNKKKQKRRRGYSNDDSLPSFSRQQSTLTQEVTHAASETYLITRLGFELLRYLGLDLYLPEKSDDGPMPVVAFITGGAWIIG</sequence>
<gene>
    <name evidence="2" type="ORF">C5167_022885</name>
</gene>
<evidence type="ECO:0000313" key="3">
    <source>
        <dbReference type="Proteomes" id="UP000316621"/>
    </source>
</evidence>
<protein>
    <submittedName>
        <fullName evidence="2">Uncharacterized protein</fullName>
    </submittedName>
</protein>